<proteinExistence type="predicted"/>
<evidence type="ECO:0000313" key="1">
    <source>
        <dbReference type="Proteomes" id="UP000887565"/>
    </source>
</evidence>
<sequence>MLDNFPGSSRAIPPLASVRVGVTIPKVWVANRFLGATMRSRVQPPVLKGFVAGTRAIPPLANVRVGITIPTRAQEKGLGCEPIPWSNNEVPGTATSVEGLCGWHRSRLTTGQ</sequence>
<dbReference type="Proteomes" id="UP000887565">
    <property type="component" value="Unplaced"/>
</dbReference>
<dbReference type="WBParaSite" id="nRc.2.0.1.t40835-RA">
    <property type="protein sequence ID" value="nRc.2.0.1.t40835-RA"/>
    <property type="gene ID" value="nRc.2.0.1.g40835"/>
</dbReference>
<organism evidence="1 2">
    <name type="scientific">Romanomermis culicivorax</name>
    <name type="common">Nematode worm</name>
    <dbReference type="NCBI Taxonomy" id="13658"/>
    <lineage>
        <taxon>Eukaryota</taxon>
        <taxon>Metazoa</taxon>
        <taxon>Ecdysozoa</taxon>
        <taxon>Nematoda</taxon>
        <taxon>Enoplea</taxon>
        <taxon>Dorylaimia</taxon>
        <taxon>Mermithida</taxon>
        <taxon>Mermithoidea</taxon>
        <taxon>Mermithidae</taxon>
        <taxon>Romanomermis</taxon>
    </lineage>
</organism>
<dbReference type="AlphaFoldDB" id="A0A915KRW1"/>
<protein>
    <submittedName>
        <fullName evidence="2">Uncharacterized protein</fullName>
    </submittedName>
</protein>
<accession>A0A915KRW1</accession>
<keyword evidence="1" id="KW-1185">Reference proteome</keyword>
<name>A0A915KRW1_ROMCU</name>
<reference evidence="2" key="1">
    <citation type="submission" date="2022-11" db="UniProtKB">
        <authorList>
            <consortium name="WormBaseParasite"/>
        </authorList>
    </citation>
    <scope>IDENTIFICATION</scope>
</reference>
<evidence type="ECO:0000313" key="2">
    <source>
        <dbReference type="WBParaSite" id="nRc.2.0.1.t40835-RA"/>
    </source>
</evidence>